<evidence type="ECO:0000256" key="6">
    <source>
        <dbReference type="RuleBase" id="RU362042"/>
    </source>
</evidence>
<dbReference type="AlphaFoldDB" id="A0A2M9ZGK1"/>
<dbReference type="GO" id="GO:0004252">
    <property type="term" value="F:serine-type endopeptidase activity"/>
    <property type="evidence" value="ECO:0007669"/>
    <property type="project" value="InterPro"/>
</dbReference>
<evidence type="ECO:0000313" key="9">
    <source>
        <dbReference type="Proteomes" id="UP000231912"/>
    </source>
</evidence>
<dbReference type="PANTHER" id="PTHR43390">
    <property type="entry name" value="SIGNAL PEPTIDASE I"/>
    <property type="match status" value="1"/>
</dbReference>
<dbReference type="NCBIfam" id="TIGR02227">
    <property type="entry name" value="sigpep_I_bact"/>
    <property type="match status" value="1"/>
</dbReference>
<keyword evidence="5 6" id="KW-0378">Hydrolase</keyword>
<dbReference type="PANTHER" id="PTHR43390:SF1">
    <property type="entry name" value="CHLOROPLAST PROCESSING PEPTIDASE"/>
    <property type="match status" value="1"/>
</dbReference>
<comment type="similarity">
    <text evidence="2 6">Belongs to the peptidase S26 family.</text>
</comment>
<name>A0A2M9ZGK1_9LEPT</name>
<dbReference type="SUPFAM" id="SSF51306">
    <property type="entry name" value="LexA/Signal peptidase"/>
    <property type="match status" value="1"/>
</dbReference>
<dbReference type="InterPro" id="IPR019533">
    <property type="entry name" value="Peptidase_S26"/>
</dbReference>
<accession>A0A2M9ZGK1</accession>
<dbReference type="Gene3D" id="2.10.109.10">
    <property type="entry name" value="Umud Fragment, subunit A"/>
    <property type="match status" value="1"/>
</dbReference>
<proteinExistence type="inferred from homology"/>
<dbReference type="PRINTS" id="PR00727">
    <property type="entry name" value="LEADERPTASE"/>
</dbReference>
<dbReference type="GO" id="GO:0016020">
    <property type="term" value="C:membrane"/>
    <property type="evidence" value="ECO:0007669"/>
    <property type="project" value="UniProtKB-SubCell"/>
</dbReference>
<feature type="domain" description="Peptidase S26" evidence="7">
    <location>
        <begin position="50"/>
        <end position="225"/>
    </location>
</feature>
<comment type="catalytic activity">
    <reaction evidence="1 6">
        <text>Cleavage of hydrophobic, N-terminal signal or leader sequences from secreted and periplasmic proteins.</text>
        <dbReference type="EC" id="3.4.21.89"/>
    </reaction>
</comment>
<evidence type="ECO:0000313" key="8">
    <source>
        <dbReference type="EMBL" id="PJZ67558.1"/>
    </source>
</evidence>
<dbReference type="InterPro" id="IPR036286">
    <property type="entry name" value="LexA/Signal_pep-like_sf"/>
</dbReference>
<evidence type="ECO:0000256" key="2">
    <source>
        <dbReference type="ARBA" id="ARBA00009370"/>
    </source>
</evidence>
<dbReference type="InterPro" id="IPR000223">
    <property type="entry name" value="Pept_S26A_signal_pept_1"/>
</dbReference>
<sequence>MLREPRIFLSRGRHLKIGKSKFAQTIIYLGISAAFCSCGPLPAELFKKYAYSAHSIRNSGMEPTLQIGDYVFVRKFELYFERGDVVVHKTTNEDGSERLLVHRLIGLPGDSILFRTVPLSNGKLNRTEFRINGKALQVEPVSEIPKQEDYDMLIDELSLYYETIGNRRYRIFLNQMDPQGFHHYIPDREFTLGADEYFVVGDNRSNSYDSRYFGPVFEENLQGILTEKYFSINWKDHTCQEAFTQESDEPRNPMEPCSKNPFRRWIRAKIRWKNIGQKGYEILRDRQSGDL</sequence>
<dbReference type="EC" id="3.4.21.89" evidence="3 6"/>
<gene>
    <name evidence="8" type="primary">lepB</name>
    <name evidence="8" type="ORF">CH371_05955</name>
</gene>
<protein>
    <recommendedName>
        <fullName evidence="4 6">Signal peptidase I</fullName>
        <ecNumber evidence="3 6">3.4.21.89</ecNumber>
    </recommendedName>
</protein>
<dbReference type="PROSITE" id="PS00761">
    <property type="entry name" value="SPASE_I_3"/>
    <property type="match status" value="1"/>
</dbReference>
<dbReference type="InterPro" id="IPR019758">
    <property type="entry name" value="Pept_S26A_signal_pept_1_CS"/>
</dbReference>
<evidence type="ECO:0000256" key="5">
    <source>
        <dbReference type="ARBA" id="ARBA00022801"/>
    </source>
</evidence>
<dbReference type="GO" id="GO:0009003">
    <property type="term" value="F:signal peptidase activity"/>
    <property type="evidence" value="ECO:0007669"/>
    <property type="project" value="UniProtKB-EC"/>
</dbReference>
<dbReference type="GO" id="GO:0006465">
    <property type="term" value="P:signal peptide processing"/>
    <property type="evidence" value="ECO:0007669"/>
    <property type="project" value="InterPro"/>
</dbReference>
<dbReference type="Proteomes" id="UP000231912">
    <property type="component" value="Unassembled WGS sequence"/>
</dbReference>
<evidence type="ECO:0000256" key="3">
    <source>
        <dbReference type="ARBA" id="ARBA00013208"/>
    </source>
</evidence>
<comment type="subcellular location">
    <subcellularLocation>
        <location evidence="6">Membrane</location>
        <topology evidence="6">Single-pass type II membrane protein</topology>
    </subcellularLocation>
</comment>
<comment type="caution">
    <text evidence="8">The sequence shown here is derived from an EMBL/GenBank/DDBJ whole genome shotgun (WGS) entry which is preliminary data.</text>
</comment>
<evidence type="ECO:0000259" key="7">
    <source>
        <dbReference type="Pfam" id="PF10502"/>
    </source>
</evidence>
<evidence type="ECO:0000256" key="4">
    <source>
        <dbReference type="ARBA" id="ARBA00019232"/>
    </source>
</evidence>
<keyword evidence="6" id="KW-0645">Protease</keyword>
<dbReference type="EMBL" id="NPDT01000001">
    <property type="protein sequence ID" value="PJZ67558.1"/>
    <property type="molecule type" value="Genomic_DNA"/>
</dbReference>
<organism evidence="8 9">
    <name type="scientific">Leptospira wolffii</name>
    <dbReference type="NCBI Taxonomy" id="409998"/>
    <lineage>
        <taxon>Bacteria</taxon>
        <taxon>Pseudomonadati</taxon>
        <taxon>Spirochaetota</taxon>
        <taxon>Spirochaetia</taxon>
        <taxon>Leptospirales</taxon>
        <taxon>Leptospiraceae</taxon>
        <taxon>Leptospira</taxon>
    </lineage>
</organism>
<reference evidence="8 9" key="1">
    <citation type="submission" date="2017-07" db="EMBL/GenBank/DDBJ databases">
        <title>Leptospira spp. isolated from tropical soils.</title>
        <authorList>
            <person name="Thibeaux R."/>
            <person name="Iraola G."/>
            <person name="Ferres I."/>
            <person name="Bierque E."/>
            <person name="Girault D."/>
            <person name="Soupe-Gilbert M.-E."/>
            <person name="Picardeau M."/>
            <person name="Goarant C."/>
        </authorList>
    </citation>
    <scope>NUCLEOTIDE SEQUENCE [LARGE SCALE GENOMIC DNA]</scope>
    <source>
        <strain evidence="8 9">FH2-C-A2</strain>
    </source>
</reference>
<dbReference type="Pfam" id="PF10502">
    <property type="entry name" value="Peptidase_S26"/>
    <property type="match status" value="1"/>
</dbReference>
<dbReference type="CDD" id="cd06530">
    <property type="entry name" value="S26_SPase_I"/>
    <property type="match status" value="1"/>
</dbReference>
<evidence type="ECO:0000256" key="1">
    <source>
        <dbReference type="ARBA" id="ARBA00000677"/>
    </source>
</evidence>